<protein>
    <submittedName>
        <fullName evidence="1">Uncharacterized protein</fullName>
    </submittedName>
</protein>
<dbReference type="EMBL" id="MU117962">
    <property type="protein sequence ID" value="KAF9653964.1"/>
    <property type="molecule type" value="Genomic_DNA"/>
</dbReference>
<comment type="caution">
    <text evidence="1">The sequence shown here is derived from an EMBL/GenBank/DDBJ whole genome shotgun (WGS) entry which is preliminary data.</text>
</comment>
<dbReference type="Proteomes" id="UP000886501">
    <property type="component" value="Unassembled WGS sequence"/>
</dbReference>
<keyword evidence="2" id="KW-1185">Reference proteome</keyword>
<name>A0ACB6ZX10_THEGA</name>
<proteinExistence type="predicted"/>
<sequence>MSGYLYELPTTEPLSFSNCYGDAVGSYIAQVADTTEHRANLRTLLKETKRNSEKDYLKLVKTLDDYLPLLAGIAACRDSDELVPRSNPDFSWKPTLSSSFLHSPSKLSFAALSAEMAFSILTYGYCLSNLAHCVVISLGDYEYDRAIMGTELKAKDERLNFAVTLLCKASGIFEYVAKTVLGKWEQEKHTIKKDYTNPPELSREVTIGLSRMALGEAQALAIRKLLSKSAYDSTVTPGPPLPKSHPPSGLVAKLHLECASLFSSARSLVKTASGSKSKTNVEEAAPELKRYLADEAALHSALASKWLGVDCGESGGLDRTGQAVGYLQWAKKQLEELKDGTKSGITLPSMTNENEKKARERRKATVAKELETVTIFLKHYKNMNDTIAFKPVLSQAELQAIIPAGKMAVSARPYEPPVPAFGPGSPGYVSHQLEKLLVTEGTSTEDDDGRHSTTENSNYSGAGSYF</sequence>
<reference evidence="1" key="1">
    <citation type="submission" date="2019-10" db="EMBL/GenBank/DDBJ databases">
        <authorList>
            <consortium name="DOE Joint Genome Institute"/>
            <person name="Kuo A."/>
            <person name="Miyauchi S."/>
            <person name="Kiss E."/>
            <person name="Drula E."/>
            <person name="Kohler A."/>
            <person name="Sanchez-Garcia M."/>
            <person name="Andreopoulos B."/>
            <person name="Barry K.W."/>
            <person name="Bonito G."/>
            <person name="Buee M."/>
            <person name="Carver A."/>
            <person name="Chen C."/>
            <person name="Cichocki N."/>
            <person name="Clum A."/>
            <person name="Culley D."/>
            <person name="Crous P.W."/>
            <person name="Fauchery L."/>
            <person name="Girlanda M."/>
            <person name="Hayes R."/>
            <person name="Keri Z."/>
            <person name="Labutti K."/>
            <person name="Lipzen A."/>
            <person name="Lombard V."/>
            <person name="Magnuson J."/>
            <person name="Maillard F."/>
            <person name="Morin E."/>
            <person name="Murat C."/>
            <person name="Nolan M."/>
            <person name="Ohm R."/>
            <person name="Pangilinan J."/>
            <person name="Pereira M."/>
            <person name="Perotto S."/>
            <person name="Peter M."/>
            <person name="Riley R."/>
            <person name="Sitrit Y."/>
            <person name="Stielow B."/>
            <person name="Szollosi G."/>
            <person name="Zifcakova L."/>
            <person name="Stursova M."/>
            <person name="Spatafora J.W."/>
            <person name="Tedersoo L."/>
            <person name="Vaario L.-M."/>
            <person name="Yamada A."/>
            <person name="Yan M."/>
            <person name="Wang P."/>
            <person name="Xu J."/>
            <person name="Bruns T."/>
            <person name="Baldrian P."/>
            <person name="Vilgalys R."/>
            <person name="Henrissat B."/>
            <person name="Grigoriev I.V."/>
            <person name="Hibbett D."/>
            <person name="Nagy L.G."/>
            <person name="Martin F.M."/>
        </authorList>
    </citation>
    <scope>NUCLEOTIDE SEQUENCE</scope>
    <source>
        <strain evidence="1">P2</strain>
    </source>
</reference>
<evidence type="ECO:0000313" key="2">
    <source>
        <dbReference type="Proteomes" id="UP000886501"/>
    </source>
</evidence>
<gene>
    <name evidence="1" type="ORF">BDM02DRAFT_3086206</name>
</gene>
<reference evidence="1" key="2">
    <citation type="journal article" date="2020" name="Nat. Commun.">
        <title>Large-scale genome sequencing of mycorrhizal fungi provides insights into the early evolution of symbiotic traits.</title>
        <authorList>
            <person name="Miyauchi S."/>
            <person name="Kiss E."/>
            <person name="Kuo A."/>
            <person name="Drula E."/>
            <person name="Kohler A."/>
            <person name="Sanchez-Garcia M."/>
            <person name="Morin E."/>
            <person name="Andreopoulos B."/>
            <person name="Barry K.W."/>
            <person name="Bonito G."/>
            <person name="Buee M."/>
            <person name="Carver A."/>
            <person name="Chen C."/>
            <person name="Cichocki N."/>
            <person name="Clum A."/>
            <person name="Culley D."/>
            <person name="Crous P.W."/>
            <person name="Fauchery L."/>
            <person name="Girlanda M."/>
            <person name="Hayes R.D."/>
            <person name="Keri Z."/>
            <person name="LaButti K."/>
            <person name="Lipzen A."/>
            <person name="Lombard V."/>
            <person name="Magnuson J."/>
            <person name="Maillard F."/>
            <person name="Murat C."/>
            <person name="Nolan M."/>
            <person name="Ohm R.A."/>
            <person name="Pangilinan J."/>
            <person name="Pereira M.F."/>
            <person name="Perotto S."/>
            <person name="Peter M."/>
            <person name="Pfister S."/>
            <person name="Riley R."/>
            <person name="Sitrit Y."/>
            <person name="Stielow J.B."/>
            <person name="Szollosi G."/>
            <person name="Zifcakova L."/>
            <person name="Stursova M."/>
            <person name="Spatafora J.W."/>
            <person name="Tedersoo L."/>
            <person name="Vaario L.M."/>
            <person name="Yamada A."/>
            <person name="Yan M."/>
            <person name="Wang P."/>
            <person name="Xu J."/>
            <person name="Bruns T."/>
            <person name="Baldrian P."/>
            <person name="Vilgalys R."/>
            <person name="Dunand C."/>
            <person name="Henrissat B."/>
            <person name="Grigoriev I.V."/>
            <person name="Hibbett D."/>
            <person name="Nagy L.G."/>
            <person name="Martin F.M."/>
        </authorList>
    </citation>
    <scope>NUCLEOTIDE SEQUENCE</scope>
    <source>
        <strain evidence="1">P2</strain>
    </source>
</reference>
<organism evidence="1 2">
    <name type="scientific">Thelephora ganbajun</name>
    <name type="common">Ganba fungus</name>
    <dbReference type="NCBI Taxonomy" id="370292"/>
    <lineage>
        <taxon>Eukaryota</taxon>
        <taxon>Fungi</taxon>
        <taxon>Dikarya</taxon>
        <taxon>Basidiomycota</taxon>
        <taxon>Agaricomycotina</taxon>
        <taxon>Agaricomycetes</taxon>
        <taxon>Thelephorales</taxon>
        <taxon>Thelephoraceae</taxon>
        <taxon>Thelephora</taxon>
    </lineage>
</organism>
<evidence type="ECO:0000313" key="1">
    <source>
        <dbReference type="EMBL" id="KAF9653964.1"/>
    </source>
</evidence>
<accession>A0ACB6ZX10</accession>